<dbReference type="GO" id="GO:0015215">
    <property type="term" value="F:nucleotide transmembrane transporter activity"/>
    <property type="evidence" value="ECO:0007669"/>
    <property type="project" value="UniProtKB-ARBA"/>
</dbReference>
<dbReference type="InterPro" id="IPR044712">
    <property type="entry name" value="SLC25A32-like"/>
</dbReference>
<evidence type="ECO:0000256" key="5">
    <source>
        <dbReference type="ARBA" id="ARBA00022737"/>
    </source>
</evidence>
<keyword evidence="8" id="KW-0496">Mitochondrion</keyword>
<evidence type="ECO:0000256" key="12">
    <source>
        <dbReference type="SAM" id="Phobius"/>
    </source>
</evidence>
<sequence>MVSTDFIAGISAGAVTTLVMHPLDLLKVRLQVDDFRAAAAAAAAAASPNSSRIASSSSSLLLPATTTHGRLARIFSTFTSYRDVYRGLSINLVGNTVSWGLYFGLYNEIKSVLIPPRLGNSINSSGGGGTSNVRINQQHLYLLSALLAGVTTSFLTNPLWVLKTRLLGTPRATAAGSGAADVVAGQSGHVVRGLAHILRTEGVRALWRGFVPGLFGVVQGSLQFTIYEDFKHRRLVHYPDSPEGAAAGAGGANTQLPTLEYLTISAVSKLLATVMLYPYQLVRSRMQVQNSAAHNAATGTTGPAVPLRAMEILRMTVRTEGGISALYKGLGANLLRVVPSTCITFLVYEKVHHFLRAPPAA</sequence>
<evidence type="ECO:0000256" key="8">
    <source>
        <dbReference type="ARBA" id="ARBA00023128"/>
    </source>
</evidence>
<feature type="transmembrane region" description="Helical" evidence="12">
    <location>
        <begin position="140"/>
        <end position="161"/>
    </location>
</feature>
<evidence type="ECO:0000256" key="2">
    <source>
        <dbReference type="ARBA" id="ARBA00006375"/>
    </source>
</evidence>
<dbReference type="GO" id="GO:0005743">
    <property type="term" value="C:mitochondrial inner membrane"/>
    <property type="evidence" value="ECO:0007669"/>
    <property type="project" value="UniProtKB-SubCell"/>
</dbReference>
<keyword evidence="6" id="KW-0999">Mitochondrion inner membrane</keyword>
<protein>
    <submittedName>
        <fullName evidence="13">Similar to Saccharomyces cerevisiae YIL134W FLX1 Protein required for transport of flavin adenine dinucleotide (FAD), a synthesis product of riboflavin,across the mitochondrial membrane</fullName>
    </submittedName>
</protein>
<evidence type="ECO:0000256" key="4">
    <source>
        <dbReference type="ARBA" id="ARBA00022692"/>
    </source>
</evidence>
<evidence type="ECO:0000313" key="13">
    <source>
        <dbReference type="EMBL" id="CDO56286.1"/>
    </source>
</evidence>
<dbReference type="Gene3D" id="1.50.40.10">
    <property type="entry name" value="Mitochondrial carrier domain"/>
    <property type="match status" value="2"/>
</dbReference>
<evidence type="ECO:0000313" key="14">
    <source>
        <dbReference type="Proteomes" id="UP000242525"/>
    </source>
</evidence>
<dbReference type="STRING" id="1173061.A0A0J9XG42"/>
<keyword evidence="3 11" id="KW-0813">Transport</keyword>
<keyword evidence="7 12" id="KW-1133">Transmembrane helix</keyword>
<dbReference type="OrthoDB" id="428293at2759"/>
<evidence type="ECO:0000256" key="11">
    <source>
        <dbReference type="RuleBase" id="RU000488"/>
    </source>
</evidence>
<evidence type="ECO:0000256" key="9">
    <source>
        <dbReference type="ARBA" id="ARBA00023136"/>
    </source>
</evidence>
<dbReference type="InterPro" id="IPR002067">
    <property type="entry name" value="MCP"/>
</dbReference>
<dbReference type="Pfam" id="PF00153">
    <property type="entry name" value="Mito_carr"/>
    <property type="match status" value="3"/>
</dbReference>
<dbReference type="InterPro" id="IPR023395">
    <property type="entry name" value="MCP_dom_sf"/>
</dbReference>
<feature type="repeat" description="Solcar" evidence="10">
    <location>
        <begin position="136"/>
        <end position="233"/>
    </location>
</feature>
<dbReference type="Proteomes" id="UP000242525">
    <property type="component" value="Unassembled WGS sequence"/>
</dbReference>
<keyword evidence="5" id="KW-0677">Repeat</keyword>
<keyword evidence="14" id="KW-1185">Reference proteome</keyword>
<evidence type="ECO:0000256" key="3">
    <source>
        <dbReference type="ARBA" id="ARBA00022448"/>
    </source>
</evidence>
<feature type="repeat" description="Solcar" evidence="10">
    <location>
        <begin position="1"/>
        <end position="112"/>
    </location>
</feature>
<evidence type="ECO:0000256" key="1">
    <source>
        <dbReference type="ARBA" id="ARBA00004448"/>
    </source>
</evidence>
<comment type="similarity">
    <text evidence="2 11">Belongs to the mitochondrial carrier (TC 2.A.29) family.</text>
</comment>
<dbReference type="SUPFAM" id="SSF103506">
    <property type="entry name" value="Mitochondrial carrier"/>
    <property type="match status" value="1"/>
</dbReference>
<accession>A0A0J9XG42</accession>
<organism evidence="13 14">
    <name type="scientific">Geotrichum candidum</name>
    <name type="common">Oospora lactis</name>
    <name type="synonym">Dipodascus geotrichum</name>
    <dbReference type="NCBI Taxonomy" id="1173061"/>
    <lineage>
        <taxon>Eukaryota</taxon>
        <taxon>Fungi</taxon>
        <taxon>Dikarya</taxon>
        <taxon>Ascomycota</taxon>
        <taxon>Saccharomycotina</taxon>
        <taxon>Dipodascomycetes</taxon>
        <taxon>Dipodascales</taxon>
        <taxon>Dipodascaceae</taxon>
        <taxon>Geotrichum</taxon>
    </lineage>
</organism>
<dbReference type="PANTHER" id="PTHR45683">
    <property type="entry name" value="MITOCHONDRIAL NICOTINAMIDE ADENINE DINUCLEOTIDE TRANSPORTER 1-RELATED-RELATED"/>
    <property type="match status" value="1"/>
</dbReference>
<name>A0A0J9XG42_GEOCN</name>
<reference evidence="13" key="1">
    <citation type="submission" date="2014-03" db="EMBL/GenBank/DDBJ databases">
        <authorList>
            <person name="Casaregola S."/>
        </authorList>
    </citation>
    <scope>NUCLEOTIDE SEQUENCE [LARGE SCALE GENOMIC DNA]</scope>
    <source>
        <strain evidence="13">CLIB 918</strain>
    </source>
</reference>
<gene>
    <name evidence="13" type="ORF">BN980_GECA14s02166g</name>
</gene>
<comment type="caution">
    <text evidence="13">The sequence shown here is derived from an EMBL/GenBank/DDBJ whole genome shotgun (WGS) entry which is preliminary data.</text>
</comment>
<dbReference type="InterPro" id="IPR018108">
    <property type="entry name" value="MCP_transmembrane"/>
</dbReference>
<keyword evidence="9 10" id="KW-0472">Membrane</keyword>
<feature type="repeat" description="Solcar" evidence="10">
    <location>
        <begin position="256"/>
        <end position="354"/>
    </location>
</feature>
<dbReference type="EMBL" id="CCBN010000014">
    <property type="protein sequence ID" value="CDO56286.1"/>
    <property type="molecule type" value="Genomic_DNA"/>
</dbReference>
<dbReference type="PROSITE" id="PS50920">
    <property type="entry name" value="SOLCAR"/>
    <property type="match status" value="3"/>
</dbReference>
<keyword evidence="4 10" id="KW-0812">Transmembrane</keyword>
<evidence type="ECO:0000256" key="7">
    <source>
        <dbReference type="ARBA" id="ARBA00022989"/>
    </source>
</evidence>
<evidence type="ECO:0000256" key="6">
    <source>
        <dbReference type="ARBA" id="ARBA00022792"/>
    </source>
</evidence>
<dbReference type="PRINTS" id="PR00926">
    <property type="entry name" value="MITOCARRIER"/>
</dbReference>
<proteinExistence type="inferred from homology"/>
<dbReference type="AlphaFoldDB" id="A0A0J9XG42"/>
<evidence type="ECO:0000256" key="10">
    <source>
        <dbReference type="PROSITE-ProRule" id="PRU00282"/>
    </source>
</evidence>
<comment type="subcellular location">
    <subcellularLocation>
        <location evidence="1">Mitochondrion inner membrane</location>
        <topology evidence="1">Multi-pass membrane protein</topology>
    </subcellularLocation>
</comment>